<dbReference type="Proteomes" id="UP000492821">
    <property type="component" value="Unassembled WGS sequence"/>
</dbReference>
<dbReference type="AlphaFoldDB" id="A0A7E4V3G9"/>
<evidence type="ECO:0000313" key="2">
    <source>
        <dbReference type="WBParaSite" id="Pan_g16032.t1"/>
    </source>
</evidence>
<sequence length="170" mass="19636">MSTLNALRTQFINTLETVYSYTGDVGYFNSLPFISATYEYFRKCHLEFVTDSTAKEEAQLRQKLPTVYSKLGKETGLLYRIDSLKQKDDLDYARDANFSSTMLANSFRMALRKPKTLTNLLKVLIQRNICWTWVAPMQCITNISKNRCLSTKACHITISGERQLNLFMML</sequence>
<name>A0A7E4V3G9_PANRE</name>
<evidence type="ECO:0000313" key="1">
    <source>
        <dbReference type="Proteomes" id="UP000492821"/>
    </source>
</evidence>
<organism evidence="1 2">
    <name type="scientific">Panagrellus redivivus</name>
    <name type="common">Microworm</name>
    <dbReference type="NCBI Taxonomy" id="6233"/>
    <lineage>
        <taxon>Eukaryota</taxon>
        <taxon>Metazoa</taxon>
        <taxon>Ecdysozoa</taxon>
        <taxon>Nematoda</taxon>
        <taxon>Chromadorea</taxon>
        <taxon>Rhabditida</taxon>
        <taxon>Tylenchina</taxon>
        <taxon>Panagrolaimomorpha</taxon>
        <taxon>Panagrolaimoidea</taxon>
        <taxon>Panagrolaimidae</taxon>
        <taxon>Panagrellus</taxon>
    </lineage>
</organism>
<accession>A0A7E4V3G9</accession>
<dbReference type="WBParaSite" id="Pan_g16032.t1">
    <property type="protein sequence ID" value="Pan_g16032.t1"/>
    <property type="gene ID" value="Pan_g16032"/>
</dbReference>
<reference evidence="1" key="1">
    <citation type="journal article" date="2013" name="Genetics">
        <title>The draft genome and transcriptome of Panagrellus redivivus are shaped by the harsh demands of a free-living lifestyle.</title>
        <authorList>
            <person name="Srinivasan J."/>
            <person name="Dillman A.R."/>
            <person name="Macchietto M.G."/>
            <person name="Heikkinen L."/>
            <person name="Lakso M."/>
            <person name="Fracchia K.M."/>
            <person name="Antoshechkin I."/>
            <person name="Mortazavi A."/>
            <person name="Wong G."/>
            <person name="Sternberg P.W."/>
        </authorList>
    </citation>
    <scope>NUCLEOTIDE SEQUENCE [LARGE SCALE GENOMIC DNA]</scope>
    <source>
        <strain evidence="1">MT8872</strain>
    </source>
</reference>
<protein>
    <submittedName>
        <fullName evidence="2">AAA-ATPase_like domain-containing protein</fullName>
    </submittedName>
</protein>
<proteinExistence type="predicted"/>
<reference evidence="2" key="2">
    <citation type="submission" date="2020-10" db="UniProtKB">
        <authorList>
            <consortium name="WormBaseParasite"/>
        </authorList>
    </citation>
    <scope>IDENTIFICATION</scope>
</reference>
<keyword evidence="1" id="KW-1185">Reference proteome</keyword>